<sequence>MTKGARDGTFSSAKLGLKDVAFTGRELVPVELVAVEGCRPFCGVVGAGVIIDNVDEGKDIGVAVEGVMLPVGRVLWTLENGFAANELSKMVLSMVGVVDDVVKGSQLGEGDDVVANHPGTNVREPELRSDPDLLGSLGERAQTVRADMLGDV</sequence>
<dbReference type="AlphaFoldDB" id="A0A0C3QHA6"/>
<gene>
    <name evidence="1" type="ORF">M407DRAFT_8571</name>
</gene>
<protein>
    <submittedName>
        <fullName evidence="1">Uncharacterized protein</fullName>
    </submittedName>
</protein>
<dbReference type="EMBL" id="KN823048">
    <property type="protein sequence ID" value="KIO25094.1"/>
    <property type="molecule type" value="Genomic_DNA"/>
</dbReference>
<keyword evidence="2" id="KW-1185">Reference proteome</keyword>
<accession>A0A0C3QHA6</accession>
<reference evidence="1 2" key="1">
    <citation type="submission" date="2014-04" db="EMBL/GenBank/DDBJ databases">
        <authorList>
            <consortium name="DOE Joint Genome Institute"/>
            <person name="Kuo A."/>
            <person name="Girlanda M."/>
            <person name="Perotto S."/>
            <person name="Kohler A."/>
            <person name="Nagy L.G."/>
            <person name="Floudas D."/>
            <person name="Copeland A."/>
            <person name="Barry K.W."/>
            <person name="Cichocki N."/>
            <person name="Veneault-Fourrey C."/>
            <person name="LaButti K."/>
            <person name="Lindquist E.A."/>
            <person name="Lipzen A."/>
            <person name="Lundell T."/>
            <person name="Morin E."/>
            <person name="Murat C."/>
            <person name="Sun H."/>
            <person name="Tunlid A."/>
            <person name="Henrissat B."/>
            <person name="Grigoriev I.V."/>
            <person name="Hibbett D.S."/>
            <person name="Martin F."/>
            <person name="Nordberg H.P."/>
            <person name="Cantor M.N."/>
            <person name="Hua S.X."/>
        </authorList>
    </citation>
    <scope>NUCLEOTIDE SEQUENCE [LARGE SCALE GENOMIC DNA]</scope>
    <source>
        <strain evidence="1 2">MUT 4182</strain>
    </source>
</reference>
<organism evidence="1 2">
    <name type="scientific">Tulasnella calospora MUT 4182</name>
    <dbReference type="NCBI Taxonomy" id="1051891"/>
    <lineage>
        <taxon>Eukaryota</taxon>
        <taxon>Fungi</taxon>
        <taxon>Dikarya</taxon>
        <taxon>Basidiomycota</taxon>
        <taxon>Agaricomycotina</taxon>
        <taxon>Agaricomycetes</taxon>
        <taxon>Cantharellales</taxon>
        <taxon>Tulasnellaceae</taxon>
        <taxon>Tulasnella</taxon>
    </lineage>
</organism>
<evidence type="ECO:0000313" key="1">
    <source>
        <dbReference type="EMBL" id="KIO25094.1"/>
    </source>
</evidence>
<name>A0A0C3QHA6_9AGAM</name>
<reference evidence="2" key="2">
    <citation type="submission" date="2015-01" db="EMBL/GenBank/DDBJ databases">
        <title>Evolutionary Origins and Diversification of the Mycorrhizal Mutualists.</title>
        <authorList>
            <consortium name="DOE Joint Genome Institute"/>
            <consortium name="Mycorrhizal Genomics Consortium"/>
            <person name="Kohler A."/>
            <person name="Kuo A."/>
            <person name="Nagy L.G."/>
            <person name="Floudas D."/>
            <person name="Copeland A."/>
            <person name="Barry K.W."/>
            <person name="Cichocki N."/>
            <person name="Veneault-Fourrey C."/>
            <person name="LaButti K."/>
            <person name="Lindquist E.A."/>
            <person name="Lipzen A."/>
            <person name="Lundell T."/>
            <person name="Morin E."/>
            <person name="Murat C."/>
            <person name="Riley R."/>
            <person name="Ohm R."/>
            <person name="Sun H."/>
            <person name="Tunlid A."/>
            <person name="Henrissat B."/>
            <person name="Grigoriev I.V."/>
            <person name="Hibbett D.S."/>
            <person name="Martin F."/>
        </authorList>
    </citation>
    <scope>NUCLEOTIDE SEQUENCE [LARGE SCALE GENOMIC DNA]</scope>
    <source>
        <strain evidence="2">MUT 4182</strain>
    </source>
</reference>
<proteinExistence type="predicted"/>
<dbReference type="HOGENOM" id="CLU_1723659_0_0_1"/>
<dbReference type="Proteomes" id="UP000054248">
    <property type="component" value="Unassembled WGS sequence"/>
</dbReference>
<evidence type="ECO:0000313" key="2">
    <source>
        <dbReference type="Proteomes" id="UP000054248"/>
    </source>
</evidence>